<evidence type="ECO:0000313" key="9">
    <source>
        <dbReference type="Proteomes" id="UP001252875"/>
    </source>
</evidence>
<evidence type="ECO:0000259" key="7">
    <source>
        <dbReference type="Pfam" id="PF04024"/>
    </source>
</evidence>
<feature type="domain" description="Phage shock protein PspC N-terminal" evidence="7">
    <location>
        <begin position="3"/>
        <end position="60"/>
    </location>
</feature>
<dbReference type="RefSeq" id="WP_311821198.1">
    <property type="nucleotide sequence ID" value="NZ_JARPYF010000001.1"/>
</dbReference>
<evidence type="ECO:0000256" key="5">
    <source>
        <dbReference type="ARBA" id="ARBA00023136"/>
    </source>
</evidence>
<dbReference type="InterPro" id="IPR052027">
    <property type="entry name" value="PspC"/>
</dbReference>
<feature type="transmembrane region" description="Helical" evidence="6">
    <location>
        <begin position="34"/>
        <end position="58"/>
    </location>
</feature>
<gene>
    <name evidence="8" type="ORF">P7D85_01935</name>
</gene>
<dbReference type="EMBL" id="JARPYI010000001">
    <property type="protein sequence ID" value="MDT2598514.1"/>
    <property type="molecule type" value="Genomic_DNA"/>
</dbReference>
<keyword evidence="4 6" id="KW-1133">Transmembrane helix</keyword>
<organism evidence="8 9">
    <name type="scientific">Enterococcus hulanensis</name>
    <dbReference type="NCBI Taxonomy" id="2559929"/>
    <lineage>
        <taxon>Bacteria</taxon>
        <taxon>Bacillati</taxon>
        <taxon>Bacillota</taxon>
        <taxon>Bacilli</taxon>
        <taxon>Lactobacillales</taxon>
        <taxon>Enterococcaceae</taxon>
        <taxon>Enterococcus</taxon>
    </lineage>
</organism>
<evidence type="ECO:0000256" key="2">
    <source>
        <dbReference type="ARBA" id="ARBA00022475"/>
    </source>
</evidence>
<evidence type="ECO:0000256" key="4">
    <source>
        <dbReference type="ARBA" id="ARBA00022989"/>
    </source>
</evidence>
<keyword evidence="3 6" id="KW-0812">Transmembrane</keyword>
<reference evidence="8 9" key="1">
    <citation type="submission" date="2023-03" db="EMBL/GenBank/DDBJ databases">
        <authorList>
            <person name="Shen W."/>
            <person name="Cai J."/>
        </authorList>
    </citation>
    <scope>NUCLEOTIDE SEQUENCE [LARGE SCALE GENOMIC DNA]</scope>
    <source>
        <strain evidence="8 9">D6-4</strain>
    </source>
</reference>
<keyword evidence="5 6" id="KW-0472">Membrane</keyword>
<dbReference type="Pfam" id="PF04024">
    <property type="entry name" value="PspC"/>
    <property type="match status" value="1"/>
</dbReference>
<evidence type="ECO:0000313" key="8">
    <source>
        <dbReference type="EMBL" id="MDT2598514.1"/>
    </source>
</evidence>
<dbReference type="InterPro" id="IPR007168">
    <property type="entry name" value="Phageshock_PspC_N"/>
</dbReference>
<name>A0ABU3EUJ3_9ENTE</name>
<keyword evidence="2" id="KW-1003">Cell membrane</keyword>
<evidence type="ECO:0000256" key="6">
    <source>
        <dbReference type="SAM" id="Phobius"/>
    </source>
</evidence>
<comment type="subcellular location">
    <subcellularLocation>
        <location evidence="1">Cell membrane</location>
        <topology evidence="1">Single-pass membrane protein</topology>
    </subcellularLocation>
</comment>
<evidence type="ECO:0000256" key="3">
    <source>
        <dbReference type="ARBA" id="ARBA00022692"/>
    </source>
</evidence>
<dbReference type="Proteomes" id="UP001252875">
    <property type="component" value="Unassembled WGS sequence"/>
</dbReference>
<comment type="caution">
    <text evidence="8">The sequence shown here is derived from an EMBL/GenBank/DDBJ whole genome shotgun (WGS) entry which is preliminary data.</text>
</comment>
<proteinExistence type="predicted"/>
<sequence>MMKKMTKSQNDRVLTGTLAGIAEYFGIDPTFARVIYVLMSFFLIGSPIILYILLMLVVPNAESPHQTHAAYGYSAGNGENEF</sequence>
<evidence type="ECO:0000256" key="1">
    <source>
        <dbReference type="ARBA" id="ARBA00004162"/>
    </source>
</evidence>
<keyword evidence="9" id="KW-1185">Reference proteome</keyword>
<accession>A0ABU3EUJ3</accession>
<dbReference type="PANTHER" id="PTHR33885:SF3">
    <property type="entry name" value="PHAGE SHOCK PROTEIN C"/>
    <property type="match status" value="1"/>
</dbReference>
<dbReference type="PANTHER" id="PTHR33885">
    <property type="entry name" value="PHAGE SHOCK PROTEIN C"/>
    <property type="match status" value="1"/>
</dbReference>
<protein>
    <submittedName>
        <fullName evidence="8">PspC domain-containing protein</fullName>
    </submittedName>
</protein>